<reference evidence="10 11" key="1">
    <citation type="submission" date="2017-11" db="EMBL/GenBank/DDBJ databases">
        <title>Bacillus camelliae sp. nov., isolated from pu'er tea.</title>
        <authorList>
            <person name="Niu L."/>
        </authorList>
    </citation>
    <scope>NUCLEOTIDE SEQUENCE [LARGE SCALE GENOMIC DNA]</scope>
    <source>
        <strain evidence="10 11">7578-1</strain>
    </source>
</reference>
<gene>
    <name evidence="8" type="primary">selA</name>
    <name evidence="10" type="ORF">CWO92_07785</name>
</gene>
<dbReference type="EC" id="2.9.1.1" evidence="8"/>
<evidence type="ECO:0000256" key="1">
    <source>
        <dbReference type="ARBA" id="ARBA00001933"/>
    </source>
</evidence>
<dbReference type="GO" id="GO:0005737">
    <property type="term" value="C:cytoplasm"/>
    <property type="evidence" value="ECO:0007669"/>
    <property type="project" value="UniProtKB-SubCell"/>
</dbReference>
<evidence type="ECO:0000256" key="6">
    <source>
        <dbReference type="ARBA" id="ARBA00023266"/>
    </source>
</evidence>
<comment type="similarity">
    <text evidence="7 8">Belongs to the SelA family.</text>
</comment>
<evidence type="ECO:0000313" key="10">
    <source>
        <dbReference type="EMBL" id="PKR85601.1"/>
    </source>
</evidence>
<dbReference type="GO" id="GO:0004125">
    <property type="term" value="F:L-seryl-tRNA(Sec) selenium transferase activity"/>
    <property type="evidence" value="ECO:0007669"/>
    <property type="project" value="UniProtKB-UniRule"/>
</dbReference>
<evidence type="ECO:0000256" key="7">
    <source>
        <dbReference type="ARBA" id="ARBA00044507"/>
    </source>
</evidence>
<comment type="function">
    <text evidence="8">Converts seryl-tRNA(Sec) to selenocysteinyl-tRNA(Sec) required for selenoprotein biosynthesis.</text>
</comment>
<comment type="pathway">
    <text evidence="8">Aminoacyl-tRNA biosynthesis; selenocysteinyl-tRNA(Sec) biosynthesis; selenocysteinyl-tRNA(Sec) from L-seryl-tRNA(Sec) (bacterial route): step 1/1.</text>
</comment>
<keyword evidence="3 8" id="KW-0808">Transferase</keyword>
<evidence type="ECO:0000256" key="2">
    <source>
        <dbReference type="ARBA" id="ARBA00022490"/>
    </source>
</evidence>
<keyword evidence="4 8" id="KW-0663">Pyridoxal phosphate</keyword>
<dbReference type="Proteomes" id="UP000233440">
    <property type="component" value="Unassembled WGS sequence"/>
</dbReference>
<dbReference type="RefSeq" id="WP_101353650.1">
    <property type="nucleotide sequence ID" value="NZ_PIQO01000004.1"/>
</dbReference>
<dbReference type="EMBL" id="PIQO01000004">
    <property type="protein sequence ID" value="PKR85601.1"/>
    <property type="molecule type" value="Genomic_DNA"/>
</dbReference>
<dbReference type="PANTHER" id="PTHR32328">
    <property type="entry name" value="L-SERYL-TRNA(SEC) SELENIUM TRANSFERASE"/>
    <property type="match status" value="1"/>
</dbReference>
<keyword evidence="6 8" id="KW-0711">Selenium</keyword>
<feature type="modified residue" description="N6-(pyridoxal phosphate)lysine" evidence="8 9">
    <location>
        <position position="300"/>
    </location>
</feature>
<dbReference type="GO" id="GO:0001717">
    <property type="term" value="P:conversion of seryl-tRNAsec to selenocys-tRNAsec"/>
    <property type="evidence" value="ECO:0007669"/>
    <property type="project" value="UniProtKB-UniRule"/>
</dbReference>
<keyword evidence="2 8" id="KW-0963">Cytoplasm</keyword>
<dbReference type="NCBIfam" id="TIGR00474">
    <property type="entry name" value="selA"/>
    <property type="match status" value="1"/>
</dbReference>
<dbReference type="InterPro" id="IPR015421">
    <property type="entry name" value="PyrdxlP-dep_Trfase_major"/>
</dbReference>
<evidence type="ECO:0000256" key="4">
    <source>
        <dbReference type="ARBA" id="ARBA00022898"/>
    </source>
</evidence>
<dbReference type="Gene3D" id="3.90.1150.180">
    <property type="match status" value="1"/>
</dbReference>
<keyword evidence="5 8" id="KW-0648">Protein biosynthesis</keyword>
<dbReference type="HAMAP" id="MF_00423">
    <property type="entry name" value="SelA"/>
    <property type="match status" value="1"/>
</dbReference>
<dbReference type="PANTHER" id="PTHR32328:SF0">
    <property type="entry name" value="L-SERYL-TRNA(SEC) SELENIUM TRANSFERASE"/>
    <property type="match status" value="1"/>
</dbReference>
<protein>
    <recommendedName>
        <fullName evidence="8">L-seryl-tRNA(Sec) selenium transferase</fullName>
        <ecNumber evidence="8">2.9.1.1</ecNumber>
    </recommendedName>
    <alternativeName>
        <fullName evidence="8">Selenocysteine synthase</fullName>
        <shortName evidence="8">Sec synthase</shortName>
    </alternativeName>
    <alternativeName>
        <fullName evidence="8">Selenocysteinyl-tRNA(Sec) synthase</fullName>
    </alternativeName>
</protein>
<dbReference type="Pfam" id="PF03841">
    <property type="entry name" value="SelA"/>
    <property type="match status" value="1"/>
</dbReference>
<dbReference type="UniPathway" id="UPA00906">
    <property type="reaction ID" value="UER00896"/>
</dbReference>
<dbReference type="GO" id="GO:0001514">
    <property type="term" value="P:selenocysteine incorporation"/>
    <property type="evidence" value="ECO:0007669"/>
    <property type="project" value="UniProtKB-UniRule"/>
</dbReference>
<sequence>MLEKVRLIPPIHELQRNDLFQQILHKYHIPYEQLSIILKNEINTIRQSILKNNWEGSEPGTTKFIKELFNKVEKSSTKLFTYSIKKVINATGTILHTNVGRARLSEEAAQHVMETALSYTNLEYDIEKGIRGSRHSHVEELIKKLTGAEGALVVNNNAAAVYFILHTFAKEREVIISRGELIEIGGSFRVSAIMEESGAKLVEVGTTNRTHLKDYEDAIGDKTSIIMKVHTSNFTIKGFTSSVETDVLRLLKQNHPSFLLYEDLGSGALMDLHPFGIGNEPVVSDKLKAGADIVSFSGDKLLGGPQAGIIAGKKDYIDQLKKHQLARVLRVDKMTLAALEATLLHYMNGEALSKIPALYSMTMDAKTIKAREEAFKEKLSKARADLTVTIREETSQIGGGSLPDVALKTYVLCIKHKNISAEDLSEQLRTGQTCILTRIQQDEIIMDFRTIKEEEESLLFDELKKIPSN</sequence>
<evidence type="ECO:0000256" key="8">
    <source>
        <dbReference type="HAMAP-Rule" id="MF_00423"/>
    </source>
</evidence>
<dbReference type="OrthoDB" id="9787096at2"/>
<organism evidence="10 11">
    <name type="scientific">Heyndrickxia camelliae</name>
    <dbReference type="NCBI Taxonomy" id="1707093"/>
    <lineage>
        <taxon>Bacteria</taxon>
        <taxon>Bacillati</taxon>
        <taxon>Bacillota</taxon>
        <taxon>Bacilli</taxon>
        <taxon>Bacillales</taxon>
        <taxon>Bacillaceae</taxon>
        <taxon>Heyndrickxia</taxon>
    </lineage>
</organism>
<comment type="catalytic activity">
    <reaction evidence="8">
        <text>L-seryl-tRNA(Sec) + selenophosphate + H(+) = L-selenocysteinyl-tRNA(Sec) + phosphate</text>
        <dbReference type="Rhea" id="RHEA:22728"/>
        <dbReference type="Rhea" id="RHEA-COMP:9742"/>
        <dbReference type="Rhea" id="RHEA-COMP:9743"/>
        <dbReference type="ChEBI" id="CHEBI:15378"/>
        <dbReference type="ChEBI" id="CHEBI:16144"/>
        <dbReference type="ChEBI" id="CHEBI:43474"/>
        <dbReference type="ChEBI" id="CHEBI:78533"/>
        <dbReference type="ChEBI" id="CHEBI:78573"/>
        <dbReference type="EC" id="2.9.1.1"/>
    </reaction>
</comment>
<keyword evidence="11" id="KW-1185">Reference proteome</keyword>
<dbReference type="Gene3D" id="3.40.640.10">
    <property type="entry name" value="Type I PLP-dependent aspartate aminotransferase-like (Major domain)"/>
    <property type="match status" value="1"/>
</dbReference>
<evidence type="ECO:0000256" key="5">
    <source>
        <dbReference type="ARBA" id="ARBA00022917"/>
    </source>
</evidence>
<evidence type="ECO:0000256" key="3">
    <source>
        <dbReference type="ARBA" id="ARBA00022679"/>
    </source>
</evidence>
<dbReference type="InterPro" id="IPR015424">
    <property type="entry name" value="PyrdxlP-dep_Trfase"/>
</dbReference>
<dbReference type="SUPFAM" id="SSF53383">
    <property type="entry name" value="PLP-dependent transferases"/>
    <property type="match status" value="1"/>
</dbReference>
<comment type="cofactor">
    <cofactor evidence="1 8 9">
        <name>pyridoxal 5'-phosphate</name>
        <dbReference type="ChEBI" id="CHEBI:597326"/>
    </cofactor>
</comment>
<comment type="subcellular location">
    <subcellularLocation>
        <location evidence="8">Cytoplasm</location>
    </subcellularLocation>
</comment>
<evidence type="ECO:0000313" key="11">
    <source>
        <dbReference type="Proteomes" id="UP000233440"/>
    </source>
</evidence>
<dbReference type="AlphaFoldDB" id="A0A2N3LLV3"/>
<dbReference type="InterPro" id="IPR004534">
    <property type="entry name" value="SelA_trans"/>
</dbReference>
<proteinExistence type="inferred from homology"/>
<comment type="caution">
    <text evidence="10">The sequence shown here is derived from an EMBL/GenBank/DDBJ whole genome shotgun (WGS) entry which is preliminary data.</text>
</comment>
<name>A0A2N3LLV3_9BACI</name>
<accession>A0A2N3LLV3</accession>
<dbReference type="InterPro" id="IPR018319">
    <property type="entry name" value="SelA-like"/>
</dbReference>
<evidence type="ECO:0000256" key="9">
    <source>
        <dbReference type="PIRSR" id="PIRSR618319-50"/>
    </source>
</evidence>